<accession>A0A1X7TIY2</accession>
<dbReference type="AlphaFoldDB" id="A0A1X7TIY2"/>
<organism evidence="2">
    <name type="scientific">Amphimedon queenslandica</name>
    <name type="common">Sponge</name>
    <dbReference type="NCBI Taxonomy" id="400682"/>
    <lineage>
        <taxon>Eukaryota</taxon>
        <taxon>Metazoa</taxon>
        <taxon>Porifera</taxon>
        <taxon>Demospongiae</taxon>
        <taxon>Heteroscleromorpha</taxon>
        <taxon>Haplosclerida</taxon>
        <taxon>Niphatidae</taxon>
        <taxon>Amphimedon</taxon>
    </lineage>
</organism>
<evidence type="ECO:0000313" key="2">
    <source>
        <dbReference type="EnsemblMetazoa" id="Aqu2.1.14811_001"/>
    </source>
</evidence>
<proteinExistence type="predicted"/>
<dbReference type="SMART" id="SM00597">
    <property type="entry name" value="ZnF_TTF"/>
    <property type="match status" value="1"/>
</dbReference>
<dbReference type="PANTHER" id="PTHR45749">
    <property type="match status" value="1"/>
</dbReference>
<feature type="domain" description="TTF-type" evidence="1">
    <location>
        <begin position="89"/>
        <end position="181"/>
    </location>
</feature>
<dbReference type="PANTHER" id="PTHR45749:SF21">
    <property type="entry name" value="DUF4371 DOMAIN-CONTAINING PROTEIN"/>
    <property type="match status" value="1"/>
</dbReference>
<dbReference type="InParanoid" id="A0A1X7TIY2"/>
<name>A0A1X7TIY2_AMPQE</name>
<dbReference type="OrthoDB" id="10063284at2759"/>
<reference evidence="2" key="1">
    <citation type="submission" date="2017-05" db="UniProtKB">
        <authorList>
            <consortium name="EnsemblMetazoa"/>
        </authorList>
    </citation>
    <scope>IDENTIFICATION</scope>
</reference>
<evidence type="ECO:0000259" key="1">
    <source>
        <dbReference type="SMART" id="SM00597"/>
    </source>
</evidence>
<dbReference type="InterPro" id="IPR006580">
    <property type="entry name" value="Znf_TTF"/>
</dbReference>
<protein>
    <recommendedName>
        <fullName evidence="1">TTF-type domain-containing protein</fullName>
    </recommendedName>
</protein>
<dbReference type="EnsemblMetazoa" id="Aqu2.1.14811_001">
    <property type="protein sequence ID" value="Aqu2.1.14811_001"/>
    <property type="gene ID" value="Aqu2.1.14811"/>
</dbReference>
<sequence length="243" mass="27485">MSTGNHQAGTSSQFPQIDSSLVECGHDETSLQIGVEQFEPDIGKLIELHGCANIKQLSRDEIYCVLKSEPDVHPESYPRTCSHQSTRSLFRQFQPSWVKKHPWLHYSRHVDGAYCRACVFFAPDQVSGHTLGHFVTTPFTAWIKMSEKANLHAKNDYHQSAITRMTEFIARYEDPSVSIGTLLNSESSRIIEGNTKVIESLMKVVIVCGKQGLALRGHRDDNVDWTDEGYGRNEGNFIELVRF</sequence>